<accession>A0A965GD05</accession>
<keyword evidence="14" id="KW-0961">Cell wall biogenesis/degradation</keyword>
<comment type="function">
    <text evidence="14">Catalyzes the dephosphorylation of undecaprenyl diphosphate (UPP). Confers resistance to bacitracin.</text>
</comment>
<reference evidence="15" key="1">
    <citation type="submission" date="2018-10" db="EMBL/GenBank/DDBJ databases">
        <title>Iterative Subtractive Binning of Freshwater Chronoseries Metagenomes Recovers Nearly Complete Genomes from over Four Hundred Novel Species.</title>
        <authorList>
            <person name="Rodriguez-R L.M."/>
            <person name="Tsementzi D."/>
            <person name="Luo C."/>
            <person name="Konstantinidis K.T."/>
        </authorList>
    </citation>
    <scope>NUCLEOTIDE SEQUENCE</scope>
    <source>
        <strain evidence="15">WB5_2A_028</strain>
    </source>
</reference>
<keyword evidence="14" id="KW-0573">Peptidoglycan synthesis</keyword>
<comment type="catalytic activity">
    <reaction evidence="13 14">
        <text>di-trans,octa-cis-undecaprenyl diphosphate + H2O = di-trans,octa-cis-undecaprenyl phosphate + phosphate + H(+)</text>
        <dbReference type="Rhea" id="RHEA:28094"/>
        <dbReference type="ChEBI" id="CHEBI:15377"/>
        <dbReference type="ChEBI" id="CHEBI:15378"/>
        <dbReference type="ChEBI" id="CHEBI:43474"/>
        <dbReference type="ChEBI" id="CHEBI:58405"/>
        <dbReference type="ChEBI" id="CHEBI:60392"/>
        <dbReference type="EC" id="3.6.1.27"/>
    </reaction>
</comment>
<evidence type="ECO:0000256" key="14">
    <source>
        <dbReference type="HAMAP-Rule" id="MF_01006"/>
    </source>
</evidence>
<feature type="transmembrane region" description="Helical" evidence="14">
    <location>
        <begin position="59"/>
        <end position="78"/>
    </location>
</feature>
<dbReference type="GO" id="GO:0046677">
    <property type="term" value="P:response to antibiotic"/>
    <property type="evidence" value="ECO:0007669"/>
    <property type="project" value="UniProtKB-UniRule"/>
</dbReference>
<dbReference type="AlphaFoldDB" id="A0A965GD05"/>
<evidence type="ECO:0000256" key="11">
    <source>
        <dbReference type="ARBA" id="ARBA00032707"/>
    </source>
</evidence>
<dbReference type="GO" id="GO:0009252">
    <property type="term" value="P:peptidoglycan biosynthetic process"/>
    <property type="evidence" value="ECO:0007669"/>
    <property type="project" value="UniProtKB-KW"/>
</dbReference>
<evidence type="ECO:0000256" key="6">
    <source>
        <dbReference type="ARBA" id="ARBA00022692"/>
    </source>
</evidence>
<sequence length="293" mass="32012">MKSLESQLSYIQAIITGALQGISELFPVSSLGHSVLVPAWIGGSWEKFLAAETSGESPYLLLIIALHVASSLVLIWFFRDRWLLLIRAFFVSVPKIAKRQGLEASEQLIWKILIATIPVALLGVLFQDQVGELFSDPFAVGGFLFLNGLILIAIEVFKKSRIKKELTDSDEISNSQALLIGIAQSTALFPGISRFGITMSAGLARGLSHTAASDFAFLIAAPVIFGAGILKLPKLFDPEIQQILGPVIVGSIISALCTYVSIAFLVRWFKTHTLYPFAFYCLIIGALSFWKFS</sequence>
<keyword evidence="9 14" id="KW-0472">Membrane</keyword>
<comment type="miscellaneous">
    <text evidence="14">Bacitracin is thought to be involved in the inhibition of peptidoglycan synthesis by sequestering undecaprenyl diphosphate, thereby reducing the pool of lipid carrier available.</text>
</comment>
<evidence type="ECO:0000256" key="1">
    <source>
        <dbReference type="ARBA" id="ARBA00004651"/>
    </source>
</evidence>
<evidence type="ECO:0000256" key="7">
    <source>
        <dbReference type="ARBA" id="ARBA00022801"/>
    </source>
</evidence>
<feature type="transmembrane region" description="Helical" evidence="14">
    <location>
        <begin position="215"/>
        <end position="232"/>
    </location>
</feature>
<gene>
    <name evidence="14" type="primary">uppP</name>
    <name evidence="15" type="ORF">EBT44_00645</name>
</gene>
<dbReference type="Proteomes" id="UP000740727">
    <property type="component" value="Unassembled WGS sequence"/>
</dbReference>
<keyword evidence="10 14" id="KW-0046">Antibiotic resistance</keyword>
<evidence type="ECO:0000256" key="5">
    <source>
        <dbReference type="ARBA" id="ARBA00022475"/>
    </source>
</evidence>
<evidence type="ECO:0000313" key="16">
    <source>
        <dbReference type="Proteomes" id="UP000740727"/>
    </source>
</evidence>
<evidence type="ECO:0000256" key="2">
    <source>
        <dbReference type="ARBA" id="ARBA00010621"/>
    </source>
</evidence>
<dbReference type="EC" id="3.6.1.27" evidence="3 14"/>
<keyword evidence="5 14" id="KW-1003">Cell membrane</keyword>
<keyword evidence="7 14" id="KW-0378">Hydrolase</keyword>
<feature type="transmembrane region" description="Helical" evidence="14">
    <location>
        <begin position="244"/>
        <end position="268"/>
    </location>
</feature>
<dbReference type="GO" id="GO:0050380">
    <property type="term" value="F:undecaprenyl-diphosphatase activity"/>
    <property type="evidence" value="ECO:0007669"/>
    <property type="project" value="UniProtKB-UniRule"/>
</dbReference>
<protein>
    <recommendedName>
        <fullName evidence="4 14">Undecaprenyl-diphosphatase</fullName>
        <ecNumber evidence="3 14">3.6.1.27</ecNumber>
    </recommendedName>
    <alternativeName>
        <fullName evidence="12 14">Bacitracin resistance protein</fullName>
    </alternativeName>
    <alternativeName>
        <fullName evidence="11 14">Undecaprenyl pyrophosphate phosphatase</fullName>
    </alternativeName>
</protein>
<dbReference type="GO" id="GO:0008360">
    <property type="term" value="P:regulation of cell shape"/>
    <property type="evidence" value="ECO:0007669"/>
    <property type="project" value="UniProtKB-KW"/>
</dbReference>
<feature type="transmembrane region" description="Helical" evidence="14">
    <location>
        <begin position="108"/>
        <end position="126"/>
    </location>
</feature>
<dbReference type="EMBL" id="RFXN01000003">
    <property type="protein sequence ID" value="NBR93365.1"/>
    <property type="molecule type" value="Genomic_DNA"/>
</dbReference>
<dbReference type="Pfam" id="PF02673">
    <property type="entry name" value="BacA"/>
    <property type="match status" value="1"/>
</dbReference>
<comment type="subcellular location">
    <subcellularLocation>
        <location evidence="1 14">Cell membrane</location>
        <topology evidence="1 14">Multi-pass membrane protein</topology>
    </subcellularLocation>
</comment>
<comment type="caution">
    <text evidence="15">The sequence shown here is derived from an EMBL/GenBank/DDBJ whole genome shotgun (WGS) entry which is preliminary data.</text>
</comment>
<keyword evidence="14" id="KW-0133">Cell shape</keyword>
<evidence type="ECO:0000256" key="13">
    <source>
        <dbReference type="ARBA" id="ARBA00047594"/>
    </source>
</evidence>
<evidence type="ECO:0000256" key="8">
    <source>
        <dbReference type="ARBA" id="ARBA00022989"/>
    </source>
</evidence>
<dbReference type="InterPro" id="IPR003824">
    <property type="entry name" value="UppP"/>
</dbReference>
<keyword evidence="6 14" id="KW-0812">Transmembrane</keyword>
<keyword evidence="8 14" id="KW-1133">Transmembrane helix</keyword>
<evidence type="ECO:0000256" key="10">
    <source>
        <dbReference type="ARBA" id="ARBA00023251"/>
    </source>
</evidence>
<feature type="transmembrane region" description="Helical" evidence="14">
    <location>
        <begin position="138"/>
        <end position="157"/>
    </location>
</feature>
<organism evidence="15 16">
    <name type="scientific">Candidatus Fonsibacter lacus</name>
    <dbReference type="NCBI Taxonomy" id="2576439"/>
    <lineage>
        <taxon>Bacteria</taxon>
        <taxon>Pseudomonadati</taxon>
        <taxon>Pseudomonadota</taxon>
        <taxon>Alphaproteobacteria</taxon>
        <taxon>Candidatus Pelagibacterales</taxon>
        <taxon>Candidatus Pelagibacterales incertae sedis</taxon>
        <taxon>Candidatus Fonsibacter</taxon>
    </lineage>
</organism>
<evidence type="ECO:0000256" key="12">
    <source>
        <dbReference type="ARBA" id="ARBA00032932"/>
    </source>
</evidence>
<name>A0A965GD05_9PROT</name>
<evidence type="ECO:0000256" key="9">
    <source>
        <dbReference type="ARBA" id="ARBA00023136"/>
    </source>
</evidence>
<comment type="similarity">
    <text evidence="2 14">Belongs to the UppP family.</text>
</comment>
<evidence type="ECO:0000256" key="3">
    <source>
        <dbReference type="ARBA" id="ARBA00012374"/>
    </source>
</evidence>
<dbReference type="HAMAP" id="MF_01006">
    <property type="entry name" value="Undec_diphosphatase"/>
    <property type="match status" value="1"/>
</dbReference>
<feature type="transmembrane region" description="Helical" evidence="14">
    <location>
        <begin position="274"/>
        <end position="292"/>
    </location>
</feature>
<dbReference type="GO" id="GO:0071555">
    <property type="term" value="P:cell wall organization"/>
    <property type="evidence" value="ECO:0007669"/>
    <property type="project" value="UniProtKB-KW"/>
</dbReference>
<evidence type="ECO:0000313" key="15">
    <source>
        <dbReference type="EMBL" id="NBR93365.1"/>
    </source>
</evidence>
<dbReference type="PANTHER" id="PTHR30622">
    <property type="entry name" value="UNDECAPRENYL-DIPHOSPHATASE"/>
    <property type="match status" value="1"/>
</dbReference>
<proteinExistence type="inferred from homology"/>
<evidence type="ECO:0000256" key="4">
    <source>
        <dbReference type="ARBA" id="ARBA00021581"/>
    </source>
</evidence>
<dbReference type="GO" id="GO:0005886">
    <property type="term" value="C:plasma membrane"/>
    <property type="evidence" value="ECO:0007669"/>
    <property type="project" value="UniProtKB-SubCell"/>
</dbReference>
<dbReference type="PANTHER" id="PTHR30622:SF4">
    <property type="entry name" value="UNDECAPRENYL-DIPHOSPHATASE"/>
    <property type="match status" value="1"/>
</dbReference>